<dbReference type="CDD" id="cd05332">
    <property type="entry name" value="11beta-HSD1_like_SDR_c"/>
    <property type="match status" value="1"/>
</dbReference>
<evidence type="ECO:0000256" key="7">
    <source>
        <dbReference type="ARBA" id="ARBA00043014"/>
    </source>
</evidence>
<evidence type="ECO:0000256" key="4">
    <source>
        <dbReference type="ARBA" id="ARBA00023027"/>
    </source>
</evidence>
<dbReference type="SUPFAM" id="SSF51735">
    <property type="entry name" value="NAD(P)-binding Rossmann-fold domains"/>
    <property type="match status" value="1"/>
</dbReference>
<evidence type="ECO:0000256" key="6">
    <source>
        <dbReference type="ARBA" id="ARBA00040419"/>
    </source>
</evidence>
<dbReference type="Reactome" id="R-CFA-75896">
    <property type="pathway name" value="Plasmalogen biosynthesis"/>
</dbReference>
<dbReference type="AlphaFoldDB" id="A0A8I3S5J9"/>
<dbReference type="PROSITE" id="PS00061">
    <property type="entry name" value="ADH_SHORT"/>
    <property type="match status" value="1"/>
</dbReference>
<organism evidence="11 12">
    <name type="scientific">Canis lupus familiaris</name>
    <name type="common">Dog</name>
    <name type="synonym">Canis familiaris</name>
    <dbReference type="NCBI Taxonomy" id="9615"/>
    <lineage>
        <taxon>Eukaryota</taxon>
        <taxon>Metazoa</taxon>
        <taxon>Chordata</taxon>
        <taxon>Craniata</taxon>
        <taxon>Vertebrata</taxon>
        <taxon>Euteleostomi</taxon>
        <taxon>Mammalia</taxon>
        <taxon>Eutheria</taxon>
        <taxon>Laurasiatheria</taxon>
        <taxon>Carnivora</taxon>
        <taxon>Caniformia</taxon>
        <taxon>Canidae</taxon>
        <taxon>Canis</taxon>
    </lineage>
</organism>
<reference evidence="11" key="2">
    <citation type="submission" date="2025-08" db="UniProtKB">
        <authorList>
            <consortium name="Ensembl"/>
        </authorList>
    </citation>
    <scope>IDENTIFICATION</scope>
    <source>
        <strain evidence="11">Boxer</strain>
    </source>
</reference>
<dbReference type="PRINTS" id="PR00080">
    <property type="entry name" value="SDRFAMILY"/>
</dbReference>
<evidence type="ECO:0000256" key="3">
    <source>
        <dbReference type="ARBA" id="ARBA00023002"/>
    </source>
</evidence>
<keyword evidence="10" id="KW-0472">Membrane</keyword>
<dbReference type="FunFam" id="3.40.50.720:FF:000122">
    <property type="entry name" value="Dehydrogenase/reductase SDR family member 7B"/>
    <property type="match status" value="1"/>
</dbReference>
<protein>
    <recommendedName>
        <fullName evidence="6">Dehydrogenase/reductase SDR family member 7B</fullName>
    </recommendedName>
    <alternativeName>
        <fullName evidence="7">Short-chain dehydrogenase/reductase family 32C member 1</fullName>
    </alternativeName>
</protein>
<keyword evidence="4" id="KW-0520">NAD</keyword>
<evidence type="ECO:0000256" key="2">
    <source>
        <dbReference type="ARBA" id="ARBA00022857"/>
    </source>
</evidence>
<evidence type="ECO:0000256" key="5">
    <source>
        <dbReference type="ARBA" id="ARBA00037096"/>
    </source>
</evidence>
<comment type="similarity">
    <text evidence="1 8">Belongs to the short-chain dehydrogenases/reductases (SDR) family.</text>
</comment>
<dbReference type="InterPro" id="IPR002347">
    <property type="entry name" value="SDR_fam"/>
</dbReference>
<keyword evidence="3" id="KW-0560">Oxidoreductase</keyword>
<feature type="region of interest" description="Disordered" evidence="9">
    <location>
        <begin position="1"/>
        <end position="45"/>
    </location>
</feature>
<dbReference type="InterPro" id="IPR020904">
    <property type="entry name" value="Sc_DH/Rdtase_CS"/>
</dbReference>
<evidence type="ECO:0000256" key="9">
    <source>
        <dbReference type="SAM" id="MobiDB-lite"/>
    </source>
</evidence>
<dbReference type="OrthoDB" id="5307821at2759"/>
<dbReference type="PRINTS" id="PR00081">
    <property type="entry name" value="GDHRDH"/>
</dbReference>
<comment type="function">
    <text evidence="5">Putative oxidoreductase.</text>
</comment>
<dbReference type="PANTHER" id="PTHR44196">
    <property type="entry name" value="DEHYDROGENASE/REDUCTASE SDR FAMILY MEMBER 7B"/>
    <property type="match status" value="1"/>
</dbReference>
<dbReference type="InterPro" id="IPR036291">
    <property type="entry name" value="NAD(P)-bd_dom_sf"/>
</dbReference>
<sequence length="400" mass="43398">MRPGRRHLPALVPADPGAGAGFGPRTTRPPIPTHGSGSSTQAIPGLTPRDHELLLKARTPRHHGGHCAQRRLLGTRDSSRLGKSLLKVRIMDFITSTAILPLLFGCVGIFSLFKLLQWIRMRAYLRNAVVVITGATSGLGRECARVFYTAGAKLVLCGRNQKALEELTKELTASPATKVQTHKPYMVTFDLADPGAIIAATAEILQCFGYVDVLINNAGISYRGAIVDTTTDVDKKVMETNYFGPVALTKALLPSMIKRRQGHIVVISSIQGKISIPFRSAYAASKHATQAFFDCLRAEMEQYEIEVTVISPGYIHTNLSLNAVTADGSTYGVMDKTTAQGRSPVEVARDVLAAVGKKKKDVILADLLPSLAIYLRTLAPGLFFSLMASRARKERKSKNC</sequence>
<proteinExistence type="inferred from homology"/>
<name>A0A8I3S5J9_CANLF</name>
<keyword evidence="2" id="KW-0521">NADP</keyword>
<dbReference type="Gene3D" id="3.40.50.720">
    <property type="entry name" value="NAD(P)-binding Rossmann-like Domain"/>
    <property type="match status" value="1"/>
</dbReference>
<evidence type="ECO:0000256" key="1">
    <source>
        <dbReference type="ARBA" id="ARBA00006484"/>
    </source>
</evidence>
<evidence type="ECO:0000313" key="12">
    <source>
        <dbReference type="Proteomes" id="UP000805418"/>
    </source>
</evidence>
<keyword evidence="10" id="KW-0812">Transmembrane</keyword>
<dbReference type="Ensembl" id="ENSCAFT00845045605.1">
    <property type="protein sequence ID" value="ENSCAFP00845035778.1"/>
    <property type="gene ID" value="ENSCAFG00845025849.1"/>
</dbReference>
<keyword evidence="12" id="KW-1185">Reference proteome</keyword>
<evidence type="ECO:0000256" key="10">
    <source>
        <dbReference type="SAM" id="Phobius"/>
    </source>
</evidence>
<accession>A0A8I3S5J9</accession>
<feature type="transmembrane region" description="Helical" evidence="10">
    <location>
        <begin position="90"/>
        <end position="113"/>
    </location>
</feature>
<dbReference type="GO" id="GO:0005737">
    <property type="term" value="C:cytoplasm"/>
    <property type="evidence" value="ECO:0007669"/>
    <property type="project" value="UniProtKB-ARBA"/>
</dbReference>
<keyword evidence="10" id="KW-1133">Transmembrane helix</keyword>
<evidence type="ECO:0000313" key="11">
    <source>
        <dbReference type="Ensembl" id="ENSCAFP00845035778.1"/>
    </source>
</evidence>
<dbReference type="Pfam" id="PF00106">
    <property type="entry name" value="adh_short"/>
    <property type="match status" value="1"/>
</dbReference>
<evidence type="ECO:0000256" key="8">
    <source>
        <dbReference type="RuleBase" id="RU000363"/>
    </source>
</evidence>
<dbReference type="GeneTree" id="ENSGT00940000158171"/>
<dbReference type="GO" id="GO:0016616">
    <property type="term" value="F:oxidoreductase activity, acting on the CH-OH group of donors, NAD or NADP as acceptor"/>
    <property type="evidence" value="ECO:0007669"/>
    <property type="project" value="UniProtKB-ARBA"/>
</dbReference>
<dbReference type="FunCoup" id="A0A8I3S5J9">
    <property type="interactions" value="26"/>
</dbReference>
<dbReference type="GO" id="GO:0016020">
    <property type="term" value="C:membrane"/>
    <property type="evidence" value="ECO:0000318"/>
    <property type="project" value="GO_Central"/>
</dbReference>
<dbReference type="NCBIfam" id="NF004825">
    <property type="entry name" value="PRK06181.1"/>
    <property type="match status" value="1"/>
</dbReference>
<reference evidence="11" key="3">
    <citation type="submission" date="2025-09" db="UniProtKB">
        <authorList>
            <consortium name="Ensembl"/>
        </authorList>
    </citation>
    <scope>IDENTIFICATION</scope>
    <source>
        <strain evidence="11">Boxer</strain>
    </source>
</reference>
<dbReference type="PANTHER" id="PTHR44196:SF1">
    <property type="entry name" value="DEHYDROGENASE_REDUCTASE SDR FAMILY MEMBER 7B"/>
    <property type="match status" value="1"/>
</dbReference>
<reference evidence="11" key="1">
    <citation type="submission" date="2020-03" db="EMBL/GenBank/DDBJ databases">
        <title>Long-read based genome assembly of a Labrador retriever dog.</title>
        <authorList>
            <person name="Eory L."/>
            <person name="Zhang W."/>
            <person name="Schoenebeck J."/>
        </authorList>
    </citation>
    <scope>NUCLEOTIDE SEQUENCE [LARGE SCALE GENOMIC DNA]</scope>
    <source>
        <strain evidence="11">Labrador retriever</strain>
    </source>
</reference>
<dbReference type="Proteomes" id="UP000805418">
    <property type="component" value="Chromosome 5"/>
</dbReference>
<gene>
    <name evidence="11" type="primary">DHRS7B</name>
</gene>